<evidence type="ECO:0000313" key="2">
    <source>
        <dbReference type="EMBL" id="OAF64178.1"/>
    </source>
</evidence>
<comment type="caution">
    <text evidence="2">The sequence shown here is derived from an EMBL/GenBank/DDBJ whole genome shotgun (WGS) entry which is preliminary data.</text>
</comment>
<dbReference type="AlphaFoldDB" id="A0A177AQB1"/>
<accession>A0A177AQB1</accession>
<feature type="compositionally biased region" description="Basic and acidic residues" evidence="1">
    <location>
        <begin position="189"/>
        <end position="201"/>
    </location>
</feature>
<sequence length="246" mass="28782">MNCTNVYLLCHRLSILNLIIKIKLNNLEHRNMPIDMGIEMLKSKFNLYKDQRPKVANKLAVVSKNNFIAKKNIIPNNVRHSGIGIQSNNQHHNQQNKFDQQNIPRNLTKEKASLLFRFLASGKLLHSVDLSSLMNYIDRLIRGNIFDNNSAPLSELTLVEIKEVERERYTKNILGLIKESSPLPPPKKSLLDSHRPMHSDNRLISPRNPRFNMYNESPRHPFQRDQRMYSNINPRKRMYPSAPNYY</sequence>
<dbReference type="EMBL" id="LWCA01002051">
    <property type="protein sequence ID" value="OAF64178.1"/>
    <property type="molecule type" value="Genomic_DNA"/>
</dbReference>
<reference evidence="2 3" key="1">
    <citation type="submission" date="2016-04" db="EMBL/GenBank/DDBJ databases">
        <title>The genome of Intoshia linei affirms orthonectids as highly simplified spiralians.</title>
        <authorList>
            <person name="Mikhailov K.V."/>
            <person name="Slusarev G.S."/>
            <person name="Nikitin M.A."/>
            <person name="Logacheva M.D."/>
            <person name="Penin A."/>
            <person name="Aleoshin V."/>
            <person name="Panchin Y.V."/>
        </authorList>
    </citation>
    <scope>NUCLEOTIDE SEQUENCE [LARGE SCALE GENOMIC DNA]</scope>
    <source>
        <strain evidence="2">Intl2013</strain>
        <tissue evidence="2">Whole animal</tissue>
    </source>
</reference>
<name>A0A177AQB1_9BILA</name>
<feature type="region of interest" description="Disordered" evidence="1">
    <location>
        <begin position="184"/>
        <end position="225"/>
    </location>
</feature>
<protein>
    <submittedName>
        <fullName evidence="2">Uncharacterized protein</fullName>
    </submittedName>
</protein>
<evidence type="ECO:0000256" key="1">
    <source>
        <dbReference type="SAM" id="MobiDB-lite"/>
    </source>
</evidence>
<organism evidence="2 3">
    <name type="scientific">Intoshia linei</name>
    <dbReference type="NCBI Taxonomy" id="1819745"/>
    <lineage>
        <taxon>Eukaryota</taxon>
        <taxon>Metazoa</taxon>
        <taxon>Spiralia</taxon>
        <taxon>Lophotrochozoa</taxon>
        <taxon>Mesozoa</taxon>
        <taxon>Orthonectida</taxon>
        <taxon>Rhopaluridae</taxon>
        <taxon>Intoshia</taxon>
    </lineage>
</organism>
<dbReference type="Proteomes" id="UP000078046">
    <property type="component" value="Unassembled WGS sequence"/>
</dbReference>
<proteinExistence type="predicted"/>
<keyword evidence="3" id="KW-1185">Reference proteome</keyword>
<gene>
    <name evidence="2" type="ORF">A3Q56_08113</name>
</gene>
<evidence type="ECO:0000313" key="3">
    <source>
        <dbReference type="Proteomes" id="UP000078046"/>
    </source>
</evidence>